<reference evidence="2 3" key="1">
    <citation type="journal article" date="2014" name="Curr. Biol.">
        <title>The genome of the clonal raider ant Cerapachys biroi.</title>
        <authorList>
            <person name="Oxley P.R."/>
            <person name="Ji L."/>
            <person name="Fetter-Pruneda I."/>
            <person name="McKenzie S.K."/>
            <person name="Li C."/>
            <person name="Hu H."/>
            <person name="Zhang G."/>
            <person name="Kronauer D.J."/>
        </authorList>
    </citation>
    <scope>NUCLEOTIDE SEQUENCE [LARGE SCALE GENOMIC DNA]</scope>
</reference>
<dbReference type="Proteomes" id="UP000053097">
    <property type="component" value="Unassembled WGS sequence"/>
</dbReference>
<protein>
    <submittedName>
        <fullName evidence="2">Uncharacterized protein</fullName>
    </submittedName>
</protein>
<dbReference type="AlphaFoldDB" id="A0A026WTB9"/>
<accession>A0A026WTB9</accession>
<evidence type="ECO:0000313" key="3">
    <source>
        <dbReference type="Proteomes" id="UP000053097"/>
    </source>
</evidence>
<sequence>MLARCTHATENTALNYDENDNKDDDDDDDSDSSKLQIIRYESKTTSRESHRHTHARASRWQRRSVVPHVRTRRLSRGAVLEVRKRTTTTHHRLATALLPLSAFPCELRAAAVSLYPPAPLTVTLSHTRVYRARLYVRSRHVVYAVYASTDRSFHRG</sequence>
<feature type="compositionally biased region" description="Basic residues" evidence="1">
    <location>
        <begin position="49"/>
        <end position="62"/>
    </location>
</feature>
<evidence type="ECO:0000313" key="2">
    <source>
        <dbReference type="EMBL" id="EZA59193.1"/>
    </source>
</evidence>
<feature type="region of interest" description="Disordered" evidence="1">
    <location>
        <begin position="40"/>
        <end position="64"/>
    </location>
</feature>
<organism evidence="2 3">
    <name type="scientific">Ooceraea biroi</name>
    <name type="common">Clonal raider ant</name>
    <name type="synonym">Cerapachys biroi</name>
    <dbReference type="NCBI Taxonomy" id="2015173"/>
    <lineage>
        <taxon>Eukaryota</taxon>
        <taxon>Metazoa</taxon>
        <taxon>Ecdysozoa</taxon>
        <taxon>Arthropoda</taxon>
        <taxon>Hexapoda</taxon>
        <taxon>Insecta</taxon>
        <taxon>Pterygota</taxon>
        <taxon>Neoptera</taxon>
        <taxon>Endopterygota</taxon>
        <taxon>Hymenoptera</taxon>
        <taxon>Apocrita</taxon>
        <taxon>Aculeata</taxon>
        <taxon>Formicoidea</taxon>
        <taxon>Formicidae</taxon>
        <taxon>Dorylinae</taxon>
        <taxon>Ooceraea</taxon>
    </lineage>
</organism>
<name>A0A026WTB9_OOCBI</name>
<keyword evidence="3" id="KW-1185">Reference proteome</keyword>
<proteinExistence type="predicted"/>
<dbReference type="EMBL" id="KK107109">
    <property type="protein sequence ID" value="EZA59193.1"/>
    <property type="molecule type" value="Genomic_DNA"/>
</dbReference>
<gene>
    <name evidence="2" type="ORF">X777_15835</name>
</gene>
<evidence type="ECO:0000256" key="1">
    <source>
        <dbReference type="SAM" id="MobiDB-lite"/>
    </source>
</evidence>